<evidence type="ECO:0000313" key="3">
    <source>
        <dbReference type="EMBL" id="CAJ0923488.1"/>
    </source>
</evidence>
<feature type="region of interest" description="Disordered" evidence="2">
    <location>
        <begin position="254"/>
        <end position="287"/>
    </location>
</feature>
<evidence type="ECO:0000313" key="4">
    <source>
        <dbReference type="Proteomes" id="UP001176940"/>
    </source>
</evidence>
<proteinExistence type="predicted"/>
<reference evidence="3" key="1">
    <citation type="submission" date="2023-07" db="EMBL/GenBank/DDBJ databases">
        <authorList>
            <person name="Stuckert A."/>
        </authorList>
    </citation>
    <scope>NUCLEOTIDE SEQUENCE</scope>
</reference>
<feature type="compositionally biased region" description="Basic and acidic residues" evidence="2">
    <location>
        <begin position="331"/>
        <end position="348"/>
    </location>
</feature>
<evidence type="ECO:0000256" key="2">
    <source>
        <dbReference type="SAM" id="MobiDB-lite"/>
    </source>
</evidence>
<feature type="coiled-coil region" evidence="1">
    <location>
        <begin position="431"/>
        <end position="490"/>
    </location>
</feature>
<protein>
    <submittedName>
        <fullName evidence="3">Uncharacterized protein</fullName>
    </submittedName>
</protein>
<accession>A0ABN9KTP6</accession>
<gene>
    <name evidence="3" type="ORF">RIMI_LOCUS2016600</name>
</gene>
<feature type="region of interest" description="Disordered" evidence="2">
    <location>
        <begin position="328"/>
        <end position="348"/>
    </location>
</feature>
<sequence length="517" mass="58134">MKTTKGDLFQSMMEPTKQTVELSRSSDAMPTVGTSYQSVVTFSVQLKQETSVQSEVSKIKESTMGISTHSTLPLLETSSVQPSSSVSSSLPPTVEPLVPNTTDTCVLMTVEPIIKPSIMDSVEDAARNAVRDSVQLAIDSVQDLEAVQQPVLEISEQSMARLRLQPTDTSKDQSALKLTDTVNAKEKKTSKIKKKKLNAGSAEKQKVERKSLKEPTSKQKPDTKSHSAKSAAGESISPGALCRCDRQLRRRRREKIFTGSKSGTARGQWSTADTSSGRPPETSRNAMAVSDNDSFLITTEEKRDETLPDDGEKLIIINKVKDLELDGDEQTSAHDAPERAPDGVQTEHERLSKDLQPHITAYQQEALGIFSQILHIFWEMSYCKKKLWKSSLMFVKEDPKMQPEMNPQDLYVEDLKKNIKKFSIKPIILNVMELEQEIEEIEKICKDIPEEHDSWLQLETRDENAQSSDHEDLRMTLLALKTEKQKLLEESMNFQDALSAARRTYQMLTKEKENLKM</sequence>
<keyword evidence="4" id="KW-1185">Reference proteome</keyword>
<evidence type="ECO:0000256" key="1">
    <source>
        <dbReference type="SAM" id="Coils"/>
    </source>
</evidence>
<keyword evidence="1" id="KW-0175">Coiled coil</keyword>
<organism evidence="3 4">
    <name type="scientific">Ranitomeya imitator</name>
    <name type="common">mimic poison frog</name>
    <dbReference type="NCBI Taxonomy" id="111125"/>
    <lineage>
        <taxon>Eukaryota</taxon>
        <taxon>Metazoa</taxon>
        <taxon>Chordata</taxon>
        <taxon>Craniata</taxon>
        <taxon>Vertebrata</taxon>
        <taxon>Euteleostomi</taxon>
        <taxon>Amphibia</taxon>
        <taxon>Batrachia</taxon>
        <taxon>Anura</taxon>
        <taxon>Neobatrachia</taxon>
        <taxon>Hyloidea</taxon>
        <taxon>Dendrobatidae</taxon>
        <taxon>Dendrobatinae</taxon>
        <taxon>Ranitomeya</taxon>
    </lineage>
</organism>
<feature type="compositionally biased region" description="Polar residues" evidence="2">
    <location>
        <begin position="259"/>
        <end position="287"/>
    </location>
</feature>
<name>A0ABN9KTP6_9NEOB</name>
<comment type="caution">
    <text evidence="3">The sequence shown here is derived from an EMBL/GenBank/DDBJ whole genome shotgun (WGS) entry which is preliminary data.</text>
</comment>
<dbReference type="EMBL" id="CAUEEQ010002725">
    <property type="protein sequence ID" value="CAJ0923488.1"/>
    <property type="molecule type" value="Genomic_DNA"/>
</dbReference>
<dbReference type="Proteomes" id="UP001176940">
    <property type="component" value="Unassembled WGS sequence"/>
</dbReference>
<feature type="region of interest" description="Disordered" evidence="2">
    <location>
        <begin position="165"/>
        <end position="235"/>
    </location>
</feature>
<feature type="compositionally biased region" description="Basic and acidic residues" evidence="2">
    <location>
        <begin position="203"/>
        <end position="225"/>
    </location>
</feature>